<protein>
    <submittedName>
        <fullName evidence="5">Alpha-L-fucosidase 2</fullName>
    </submittedName>
</protein>
<dbReference type="Pfam" id="PF21307">
    <property type="entry name" value="Glyco_hydro_95_C"/>
    <property type="match status" value="1"/>
</dbReference>
<evidence type="ECO:0000256" key="1">
    <source>
        <dbReference type="SAM" id="SignalP"/>
    </source>
</evidence>
<evidence type="ECO:0000313" key="6">
    <source>
        <dbReference type="EMBL" id="WPB02656.1"/>
    </source>
</evidence>
<evidence type="ECO:0000259" key="4">
    <source>
        <dbReference type="Pfam" id="PF22124"/>
    </source>
</evidence>
<dbReference type="InterPro" id="IPR054363">
    <property type="entry name" value="GH95_cat"/>
</dbReference>
<organism evidence="5 7">
    <name type="scientific">Cercospora beticola</name>
    <name type="common">Sugarbeet leaf spot fungus</name>
    <dbReference type="NCBI Taxonomy" id="122368"/>
    <lineage>
        <taxon>Eukaryota</taxon>
        <taxon>Fungi</taxon>
        <taxon>Dikarya</taxon>
        <taxon>Ascomycota</taxon>
        <taxon>Pezizomycotina</taxon>
        <taxon>Dothideomycetes</taxon>
        <taxon>Dothideomycetidae</taxon>
        <taxon>Mycosphaerellales</taxon>
        <taxon>Mycosphaerellaceae</taxon>
        <taxon>Cercospora</taxon>
    </lineage>
</organism>
<name>A0A2G5H7X6_CERBT</name>
<dbReference type="Pfam" id="PF22124">
    <property type="entry name" value="Glyco_hydro_95_cat"/>
    <property type="match status" value="1"/>
</dbReference>
<dbReference type="OrthoDB" id="2848340at2759"/>
<dbReference type="PANTHER" id="PTHR31084">
    <property type="entry name" value="ALPHA-L-FUCOSIDASE 2"/>
    <property type="match status" value="1"/>
</dbReference>
<reference evidence="5 7" key="1">
    <citation type="submission" date="2015-10" db="EMBL/GenBank/DDBJ databases">
        <title>The cercosporin biosynthetic gene cluster was horizontally transferred to several fungal lineages and shown to be expanded in Cercospora beticola based on microsynteny with recipient genomes.</title>
        <authorList>
            <person name="De Jonge R."/>
            <person name="Ebert M.K."/>
            <person name="Suttle J.C."/>
            <person name="Jurick Ii W.M."/>
            <person name="Secor G.A."/>
            <person name="Thomma B.P."/>
            <person name="Van De Peer Y."/>
            <person name="Bolton M.D."/>
        </authorList>
    </citation>
    <scope>NUCLEOTIDE SEQUENCE [LARGE SCALE GENOMIC DNA]</scope>
    <source>
        <strain evidence="5 7">09-40</strain>
    </source>
</reference>
<evidence type="ECO:0000259" key="3">
    <source>
        <dbReference type="Pfam" id="PF21307"/>
    </source>
</evidence>
<feature type="chain" id="PRO_5013915570" evidence="1">
    <location>
        <begin position="22"/>
        <end position="795"/>
    </location>
</feature>
<feature type="domain" description="Glycosyl hydrolase family 95 N-terminal" evidence="2">
    <location>
        <begin position="30"/>
        <end position="263"/>
    </location>
</feature>
<feature type="signal peptide" evidence="1">
    <location>
        <begin position="1"/>
        <end position="21"/>
    </location>
</feature>
<evidence type="ECO:0000259" key="2">
    <source>
        <dbReference type="Pfam" id="PF14498"/>
    </source>
</evidence>
<keyword evidence="8" id="KW-1185">Reference proteome</keyword>
<dbReference type="Proteomes" id="UP001302367">
    <property type="component" value="Chromosome 5"/>
</dbReference>
<sequence length="795" mass="87582">MRPLTSVLHISTLLTTQLVSAQYDPSQTLRFGTPADGQSVLVVGNGRLGGNVFGDINEQLWLNEDTIWSGLYQRRVNPNAKEAWPRVRDDLVQNKFASAGNDALANMTPDPDLVRHYQPAGHLNIFTNGDGSQMQDYNRILDISTGRVNINYTYQGIDFTREVFASYPDQVIGVRWRASAPFSATIYYERDQNIHQKLATTDNNEYKFYLQGGSDPSPGQLDFNIEGRLVPVDGSVSIVNGNAFQLDNTRGFDIFTDIQTTYRYPDSNERAEKAASNVAAAVAKGYDSVRSAAISDYQNLYQRVSVDFGTTSSNLGQQTTDGRLQAYRNDPNSDPQLTALGFNMGRYLFIGSSRKGYKPLPPNLQGLWNTNYDPPFGSRFTVNINTQMLDWPAGPTNLADEMLEPFFGLLDVSRTGGREQASDMYGLTGFVMHHNADAWGDVAPNDNGTEYTHWPMGAAWLGTHLLEYYRFTGDSTFLEQTTLPWLVEAAEFFYAWLFDYEGYLTTATSLSPEHGFYIPNGAEGAGQETGIDIGTSMDRQLLAQFFSDIIEGYTAIGQSGDDQVTKAKDALAKIKPPEIGSYGQILEWRNEYNEAEPGHRHLSPLFGLFPGSAMTPLVNNTLAQASQVLLKHRLDAGSGSTGWSRSWFINCFARLYQGNDAWTNAQRTIQSFFGVNMLDTLEGPYSPFQQDGNHGFVSGITEMLLQSHASVIHILPAQTSNARTGSVKGLIGRGGFKVDISWNSGGGLSQATVISQRGSELALRLNNGQNFQVNGQSYSGPIGTEAGQSYVITPA</sequence>
<dbReference type="PANTHER" id="PTHR31084:SF0">
    <property type="entry name" value="ALPHA-L-FUCOSIDASE 2"/>
    <property type="match status" value="1"/>
</dbReference>
<dbReference type="InterPro" id="IPR016518">
    <property type="entry name" value="Alpha-L-fucosidase"/>
</dbReference>
<reference evidence="6 8" key="2">
    <citation type="submission" date="2023-09" db="EMBL/GenBank/DDBJ databases">
        <title>Complete-Gapless Cercospora beticola genome.</title>
        <authorList>
            <person name="Wyatt N.A."/>
            <person name="Spanner R.E."/>
            <person name="Bolton M.D."/>
        </authorList>
    </citation>
    <scope>NUCLEOTIDE SEQUENCE [LARGE SCALE GENOMIC DNA]</scope>
    <source>
        <strain evidence="6">Cb09-40</strain>
    </source>
</reference>
<dbReference type="AlphaFoldDB" id="A0A2G5H7X6"/>
<feature type="domain" description="Glycosyl hydrolase family 95 catalytic" evidence="4">
    <location>
        <begin position="285"/>
        <end position="704"/>
    </location>
</feature>
<dbReference type="InterPro" id="IPR049053">
    <property type="entry name" value="AFCA-like_C"/>
</dbReference>
<proteinExistence type="predicted"/>
<dbReference type="Proteomes" id="UP000230605">
    <property type="component" value="Chromosome 5"/>
</dbReference>
<evidence type="ECO:0000313" key="5">
    <source>
        <dbReference type="EMBL" id="PIA88635.1"/>
    </source>
</evidence>
<dbReference type="PIRSF" id="PIRSF007663">
    <property type="entry name" value="UCP007663"/>
    <property type="match status" value="1"/>
</dbReference>
<keyword evidence="1" id="KW-0732">Signal</keyword>
<dbReference type="Pfam" id="PF14498">
    <property type="entry name" value="Glyco_hyd_65N_2"/>
    <property type="match status" value="1"/>
</dbReference>
<evidence type="ECO:0000313" key="8">
    <source>
        <dbReference type="Proteomes" id="UP001302367"/>
    </source>
</evidence>
<dbReference type="EMBL" id="CP134188">
    <property type="protein sequence ID" value="WPB02656.1"/>
    <property type="molecule type" value="Genomic_DNA"/>
</dbReference>
<feature type="domain" description="Alpha fucosidase A-like C-terminal" evidence="3">
    <location>
        <begin position="706"/>
        <end position="777"/>
    </location>
</feature>
<dbReference type="InterPro" id="IPR012341">
    <property type="entry name" value="6hp_glycosidase-like_sf"/>
</dbReference>
<gene>
    <name evidence="5" type="ORF">CB0940_06747</name>
    <name evidence="6" type="ORF">RHO25_007292</name>
</gene>
<dbReference type="GO" id="GO:0004560">
    <property type="term" value="F:alpha-L-fucosidase activity"/>
    <property type="evidence" value="ECO:0007669"/>
    <property type="project" value="InterPro"/>
</dbReference>
<evidence type="ECO:0000313" key="7">
    <source>
        <dbReference type="Proteomes" id="UP000230605"/>
    </source>
</evidence>
<dbReference type="SUPFAM" id="SSF48208">
    <property type="entry name" value="Six-hairpin glycosidases"/>
    <property type="match status" value="1"/>
</dbReference>
<dbReference type="InterPro" id="IPR027414">
    <property type="entry name" value="GH95_N_dom"/>
</dbReference>
<dbReference type="GO" id="GO:0005975">
    <property type="term" value="P:carbohydrate metabolic process"/>
    <property type="evidence" value="ECO:0007669"/>
    <property type="project" value="InterPro"/>
</dbReference>
<dbReference type="EMBL" id="LKMD01000108">
    <property type="protein sequence ID" value="PIA88635.1"/>
    <property type="molecule type" value="Genomic_DNA"/>
</dbReference>
<accession>A0A2G5H7X6</accession>
<dbReference type="Gene3D" id="1.50.10.10">
    <property type="match status" value="1"/>
</dbReference>
<dbReference type="InterPro" id="IPR008928">
    <property type="entry name" value="6-hairpin_glycosidase_sf"/>
</dbReference>